<keyword evidence="5 7" id="KW-1133">Transmembrane helix</keyword>
<evidence type="ECO:0000256" key="3">
    <source>
        <dbReference type="ARBA" id="ARBA00022475"/>
    </source>
</evidence>
<comment type="similarity">
    <text evidence="7">Belongs to the binding-protein-dependent transport system permease family.</text>
</comment>
<dbReference type="OrthoDB" id="8557224at2"/>
<evidence type="ECO:0000313" key="10">
    <source>
        <dbReference type="Proteomes" id="UP000318453"/>
    </source>
</evidence>
<evidence type="ECO:0000256" key="6">
    <source>
        <dbReference type="ARBA" id="ARBA00023136"/>
    </source>
</evidence>
<evidence type="ECO:0000256" key="5">
    <source>
        <dbReference type="ARBA" id="ARBA00022989"/>
    </source>
</evidence>
<dbReference type="NCBIfam" id="TIGR01097">
    <property type="entry name" value="PhnE"/>
    <property type="match status" value="1"/>
</dbReference>
<feature type="transmembrane region" description="Helical" evidence="7">
    <location>
        <begin position="243"/>
        <end position="263"/>
    </location>
</feature>
<evidence type="ECO:0000256" key="4">
    <source>
        <dbReference type="ARBA" id="ARBA00022692"/>
    </source>
</evidence>
<keyword evidence="4 7" id="KW-0812">Transmembrane</keyword>
<evidence type="ECO:0000256" key="1">
    <source>
        <dbReference type="ARBA" id="ARBA00004651"/>
    </source>
</evidence>
<evidence type="ECO:0000259" key="8">
    <source>
        <dbReference type="PROSITE" id="PS50928"/>
    </source>
</evidence>
<dbReference type="PANTHER" id="PTHR30043">
    <property type="entry name" value="PHOSPHONATES TRANSPORT SYSTEM PERMEASE PROTEIN"/>
    <property type="match status" value="1"/>
</dbReference>
<name>A0A5B8NSH1_9CHRO</name>
<keyword evidence="3" id="KW-1003">Cell membrane</keyword>
<sequence>MISTPERLKSKQPNRFQMPSISWLIVIAIILGFFARGVYSAEMTPGRIIAGIGNIGEFIAEAVPPDLTRFENYFWAIVETFEMALVGTVAGVILSLPVALLASDNTTPNQVVRLVTRNLVAAVRTIPELVWALIFVIAIGLGPAAGIFTLTIDTIGFCGRFFSERIEEIPPGPVDALRATGSSQFGITLGAIFPVAFPSMVATSLYALEKAIRSAVILGIVGAGGIGVELETAMTMFRYDEALTIIILIWLVVLGSEQFSTIVRRRVI</sequence>
<evidence type="ECO:0000256" key="7">
    <source>
        <dbReference type="RuleBase" id="RU363032"/>
    </source>
</evidence>
<proteinExistence type="inferred from homology"/>
<dbReference type="GO" id="GO:0005886">
    <property type="term" value="C:plasma membrane"/>
    <property type="evidence" value="ECO:0007669"/>
    <property type="project" value="UniProtKB-SubCell"/>
</dbReference>
<dbReference type="AlphaFoldDB" id="A0A5B8NSH1"/>
<dbReference type="InterPro" id="IPR035906">
    <property type="entry name" value="MetI-like_sf"/>
</dbReference>
<evidence type="ECO:0000256" key="2">
    <source>
        <dbReference type="ARBA" id="ARBA00022448"/>
    </source>
</evidence>
<dbReference type="InterPro" id="IPR005769">
    <property type="entry name" value="PhnE/PtxC"/>
</dbReference>
<feature type="transmembrane region" description="Helical" evidence="7">
    <location>
        <begin position="21"/>
        <end position="39"/>
    </location>
</feature>
<feature type="transmembrane region" description="Helical" evidence="7">
    <location>
        <begin position="129"/>
        <end position="152"/>
    </location>
</feature>
<dbReference type="Gene3D" id="1.10.3720.10">
    <property type="entry name" value="MetI-like"/>
    <property type="match status" value="1"/>
</dbReference>
<dbReference type="Proteomes" id="UP000318453">
    <property type="component" value="Chromosome"/>
</dbReference>
<dbReference type="Pfam" id="PF00528">
    <property type="entry name" value="BPD_transp_1"/>
    <property type="match status" value="1"/>
</dbReference>
<dbReference type="SUPFAM" id="SSF161098">
    <property type="entry name" value="MetI-like"/>
    <property type="match status" value="1"/>
</dbReference>
<dbReference type="KEGG" id="enn:FRE64_04855"/>
<keyword evidence="6 7" id="KW-0472">Membrane</keyword>
<evidence type="ECO:0000313" key="9">
    <source>
        <dbReference type="EMBL" id="QDZ41451.1"/>
    </source>
</evidence>
<dbReference type="EMBL" id="CP042326">
    <property type="protein sequence ID" value="QDZ41451.1"/>
    <property type="molecule type" value="Genomic_DNA"/>
</dbReference>
<gene>
    <name evidence="9" type="primary">phnE</name>
    <name evidence="9" type="ORF">FRE64_04855</name>
</gene>
<dbReference type="InterPro" id="IPR000515">
    <property type="entry name" value="MetI-like"/>
</dbReference>
<feature type="transmembrane region" description="Helical" evidence="7">
    <location>
        <begin position="215"/>
        <end position="237"/>
    </location>
</feature>
<feature type="transmembrane region" description="Helical" evidence="7">
    <location>
        <begin position="185"/>
        <end position="208"/>
    </location>
</feature>
<dbReference type="CDD" id="cd06261">
    <property type="entry name" value="TM_PBP2"/>
    <property type="match status" value="1"/>
</dbReference>
<dbReference type="GO" id="GO:0015416">
    <property type="term" value="F:ABC-type phosphonate transporter activity"/>
    <property type="evidence" value="ECO:0007669"/>
    <property type="project" value="InterPro"/>
</dbReference>
<comment type="subcellular location">
    <subcellularLocation>
        <location evidence="1 7">Cell membrane</location>
        <topology evidence="1 7">Multi-pass membrane protein</topology>
    </subcellularLocation>
</comment>
<keyword evidence="2 7" id="KW-0813">Transport</keyword>
<accession>A0A5B8NSH1</accession>
<feature type="transmembrane region" description="Helical" evidence="7">
    <location>
        <begin position="73"/>
        <end position="101"/>
    </location>
</feature>
<feature type="domain" description="ABC transmembrane type-1" evidence="8">
    <location>
        <begin position="77"/>
        <end position="260"/>
    </location>
</feature>
<dbReference type="PROSITE" id="PS50928">
    <property type="entry name" value="ABC_TM1"/>
    <property type="match status" value="1"/>
</dbReference>
<keyword evidence="10" id="KW-1185">Reference proteome</keyword>
<protein>
    <submittedName>
        <fullName evidence="9">Phosphonate ABC transporter, permease protein PhnE</fullName>
    </submittedName>
</protein>
<dbReference type="PANTHER" id="PTHR30043:SF1">
    <property type="entry name" value="ABC TRANSPORT SYSTEM PERMEASE PROTEIN P69"/>
    <property type="match status" value="1"/>
</dbReference>
<reference evidence="9" key="1">
    <citation type="submission" date="2019-08" db="EMBL/GenBank/DDBJ databases">
        <title>Carotenoids and Carotenoid Binding Proteins in the Halophilic Cyanobacterium Euhalothece sp. ZM00.</title>
        <authorList>
            <person name="Cho S.M."/>
            <person name="Song J.Y."/>
            <person name="Park Y.-I."/>
        </authorList>
    </citation>
    <scope>NUCLEOTIDE SEQUENCE [LARGE SCALE GENOMIC DNA]</scope>
    <source>
        <strain evidence="9">Z-M001</strain>
    </source>
</reference>
<organism evidence="9 10">
    <name type="scientific">Euhalothece natronophila Z-M001</name>
    <dbReference type="NCBI Taxonomy" id="522448"/>
    <lineage>
        <taxon>Bacteria</taxon>
        <taxon>Bacillati</taxon>
        <taxon>Cyanobacteriota</taxon>
        <taxon>Cyanophyceae</taxon>
        <taxon>Oscillatoriophycideae</taxon>
        <taxon>Chroococcales</taxon>
        <taxon>Halothecacae</taxon>
        <taxon>Halothece cluster</taxon>
        <taxon>Euhalothece</taxon>
    </lineage>
</organism>